<dbReference type="EMBL" id="JAAGWQ010000038">
    <property type="protein sequence ID" value="KAF5675640.1"/>
    <property type="molecule type" value="Genomic_DNA"/>
</dbReference>
<proteinExistence type="predicted"/>
<dbReference type="GO" id="GO:0016020">
    <property type="term" value="C:membrane"/>
    <property type="evidence" value="ECO:0007669"/>
    <property type="project" value="UniProtKB-SubCell"/>
</dbReference>
<evidence type="ECO:0000256" key="5">
    <source>
        <dbReference type="SAM" id="MobiDB-lite"/>
    </source>
</evidence>
<dbReference type="InterPro" id="IPR007568">
    <property type="entry name" value="RTA1"/>
</dbReference>
<protein>
    <submittedName>
        <fullName evidence="8">Chitinase</fullName>
    </submittedName>
</protein>
<dbReference type="GO" id="GO:0005975">
    <property type="term" value="P:carbohydrate metabolic process"/>
    <property type="evidence" value="ECO:0007669"/>
    <property type="project" value="InterPro"/>
</dbReference>
<evidence type="ECO:0000313" key="9">
    <source>
        <dbReference type="Proteomes" id="UP000567885"/>
    </source>
</evidence>
<gene>
    <name evidence="8" type="ORF">FHETE_2490</name>
</gene>
<feature type="transmembrane region" description="Helical" evidence="6">
    <location>
        <begin position="139"/>
        <end position="163"/>
    </location>
</feature>
<feature type="region of interest" description="Disordered" evidence="5">
    <location>
        <begin position="621"/>
        <end position="656"/>
    </location>
</feature>
<feature type="transmembrane region" description="Helical" evidence="6">
    <location>
        <begin position="66"/>
        <end position="84"/>
    </location>
</feature>
<dbReference type="Proteomes" id="UP000567885">
    <property type="component" value="Unassembled WGS sequence"/>
</dbReference>
<dbReference type="InterPro" id="IPR017853">
    <property type="entry name" value="GH"/>
</dbReference>
<evidence type="ECO:0000256" key="3">
    <source>
        <dbReference type="ARBA" id="ARBA00022989"/>
    </source>
</evidence>
<dbReference type="CDD" id="cd06546">
    <property type="entry name" value="GH18_CTS3_chitinase"/>
    <property type="match status" value="1"/>
</dbReference>
<accession>A0A8H5TNV3</accession>
<comment type="caution">
    <text evidence="8">The sequence shown here is derived from an EMBL/GenBank/DDBJ whole genome shotgun (WGS) entry which is preliminary data.</text>
</comment>
<evidence type="ECO:0000256" key="4">
    <source>
        <dbReference type="ARBA" id="ARBA00023136"/>
    </source>
</evidence>
<dbReference type="PANTHER" id="PTHR31465:SF1">
    <property type="entry name" value="PROTEIN RTA1-RELATED"/>
    <property type="match status" value="1"/>
</dbReference>
<feature type="transmembrane region" description="Helical" evidence="6">
    <location>
        <begin position="215"/>
        <end position="233"/>
    </location>
</feature>
<sequence>MSASAQGKRPIDGYVDPNFPNPNGEWDTPIIIYGYTPAFSLAVFAAAWFALFLVVHLFQTIRYRSWYFITFPIGLLFEIVGYVARSLSAKKDPYHLLYFILNYFFIVTAPVFLAAGIYTILSALIPRLGRRYSFLPPKFILWFFITSDVIATVVQVTGAALIGVKQSNREDPTIANNILLGGLAYQVFSLSIFVVLTASFLFRARGEVSARGKKLSLFCVAFAVATIMIYLRTCFRLAETAEGLGGHLYSNEIYFACLEFAPVALAVLLFAIWHPGRCVVAAYPPAMPKLRATPPKLYPAPYKLQAYQLIFHRQQLQLTKHTMPPLPPSANPLPRLITYYQTHHDSSGNLISPLPLITQPGIAITHVIVAAIHINDDPQKITLNDYHPSHPIFQTMWAELRVLQASGVKVMGMLGGACKGSYARLDADQETFDRFYGPVRDMIRERGLDGLDLDVEEEMSLGGIVRLIDRLRSDFGPTFLITLAPVAMSLLDFKKNLSGFDYEALEVMRGRDIAWYNTQFYCGWGDCSNPLMYDLMVRKGWPPEKIVIGLVTNPENGGGYVPMNPLNMVLTTLRGRYGAFGGIMGWEYFNSLPGGKDRPWEWAKEMTKLLRGHILPQIAPPAETVQPAAVQSDSTSKRDEVDPDAPGGKDVPVPKQFEYYSDGFDD</sequence>
<keyword evidence="4 6" id="KW-0472">Membrane</keyword>
<dbReference type="InterPro" id="IPR001223">
    <property type="entry name" value="Glyco_hydro18_cat"/>
</dbReference>
<evidence type="ECO:0000256" key="1">
    <source>
        <dbReference type="ARBA" id="ARBA00004141"/>
    </source>
</evidence>
<dbReference type="Gene3D" id="3.20.20.80">
    <property type="entry name" value="Glycosidases"/>
    <property type="match status" value="1"/>
</dbReference>
<organism evidence="8 9">
    <name type="scientific">Fusarium heterosporum</name>
    <dbReference type="NCBI Taxonomy" id="42747"/>
    <lineage>
        <taxon>Eukaryota</taxon>
        <taxon>Fungi</taxon>
        <taxon>Dikarya</taxon>
        <taxon>Ascomycota</taxon>
        <taxon>Pezizomycotina</taxon>
        <taxon>Sordariomycetes</taxon>
        <taxon>Hypocreomycetidae</taxon>
        <taxon>Hypocreales</taxon>
        <taxon>Nectriaceae</taxon>
        <taxon>Fusarium</taxon>
        <taxon>Fusarium heterosporum species complex</taxon>
    </lineage>
</organism>
<keyword evidence="3 6" id="KW-1133">Transmembrane helix</keyword>
<reference evidence="8 9" key="1">
    <citation type="submission" date="2020-05" db="EMBL/GenBank/DDBJ databases">
        <title>Identification and distribution of gene clusters putatively required for synthesis of sphingolipid metabolism inhibitors in phylogenetically diverse species of the filamentous fungus Fusarium.</title>
        <authorList>
            <person name="Kim H.-S."/>
            <person name="Busman M."/>
            <person name="Brown D.W."/>
            <person name="Divon H."/>
            <person name="Uhlig S."/>
            <person name="Proctor R.H."/>
        </authorList>
    </citation>
    <scope>NUCLEOTIDE SEQUENCE [LARGE SCALE GENOMIC DNA]</scope>
    <source>
        <strain evidence="8 9">NRRL 20693</strain>
    </source>
</reference>
<dbReference type="Pfam" id="PF00704">
    <property type="entry name" value="Glyco_hydro_18"/>
    <property type="match status" value="1"/>
</dbReference>
<dbReference type="PROSITE" id="PS51910">
    <property type="entry name" value="GH18_2"/>
    <property type="match status" value="1"/>
</dbReference>
<evidence type="ECO:0000256" key="2">
    <source>
        <dbReference type="ARBA" id="ARBA00022692"/>
    </source>
</evidence>
<feature type="transmembrane region" description="Helical" evidence="6">
    <location>
        <begin position="96"/>
        <end position="118"/>
    </location>
</feature>
<comment type="subcellular location">
    <subcellularLocation>
        <location evidence="1">Membrane</location>
        <topology evidence="1">Multi-pass membrane protein</topology>
    </subcellularLocation>
</comment>
<keyword evidence="9" id="KW-1185">Reference proteome</keyword>
<evidence type="ECO:0000313" key="8">
    <source>
        <dbReference type="EMBL" id="KAF5675640.1"/>
    </source>
</evidence>
<feature type="transmembrane region" description="Helical" evidence="6">
    <location>
        <begin position="253"/>
        <end position="273"/>
    </location>
</feature>
<dbReference type="OrthoDB" id="3012298at2759"/>
<evidence type="ECO:0000259" key="7">
    <source>
        <dbReference type="PROSITE" id="PS51910"/>
    </source>
</evidence>
<feature type="domain" description="GH18" evidence="7">
    <location>
        <begin position="334"/>
        <end position="613"/>
    </location>
</feature>
<dbReference type="SUPFAM" id="SSF51445">
    <property type="entry name" value="(Trans)glycosidases"/>
    <property type="match status" value="1"/>
</dbReference>
<keyword evidence="2 6" id="KW-0812">Transmembrane</keyword>
<name>A0A8H5TNV3_FUSHE</name>
<dbReference type="PANTHER" id="PTHR31465">
    <property type="entry name" value="PROTEIN RTA1-RELATED"/>
    <property type="match status" value="1"/>
</dbReference>
<feature type="transmembrane region" description="Helical" evidence="6">
    <location>
        <begin position="183"/>
        <end position="203"/>
    </location>
</feature>
<evidence type="ECO:0000256" key="6">
    <source>
        <dbReference type="SAM" id="Phobius"/>
    </source>
</evidence>
<feature type="transmembrane region" description="Helical" evidence="6">
    <location>
        <begin position="30"/>
        <end position="54"/>
    </location>
</feature>
<dbReference type="Pfam" id="PF04479">
    <property type="entry name" value="RTA1"/>
    <property type="match status" value="1"/>
</dbReference>
<dbReference type="AlphaFoldDB" id="A0A8H5TNV3"/>